<accession>A0A9Q8WHA7</accession>
<evidence type="ECO:0000313" key="2">
    <source>
        <dbReference type="EMBL" id="UQC82595.1"/>
    </source>
</evidence>
<feature type="region of interest" description="Disordered" evidence="1">
    <location>
        <begin position="113"/>
        <end position="136"/>
    </location>
</feature>
<proteinExistence type="predicted"/>
<reference evidence="2" key="1">
    <citation type="journal article" date="2021" name="Mol. Plant Microbe Interact.">
        <title>Complete Genome Sequence of the Plant-Pathogenic Fungus Colletotrichum lupini.</title>
        <authorList>
            <person name="Baroncelli R."/>
            <person name="Pensec F."/>
            <person name="Da Lio D."/>
            <person name="Boufleur T."/>
            <person name="Vicente I."/>
            <person name="Sarrocco S."/>
            <person name="Picot A."/>
            <person name="Baraldi E."/>
            <person name="Sukno S."/>
            <person name="Thon M."/>
            <person name="Le Floch G."/>
        </authorList>
    </citation>
    <scope>NUCLEOTIDE SEQUENCE</scope>
    <source>
        <strain evidence="2">IMI 504893</strain>
    </source>
</reference>
<dbReference type="Proteomes" id="UP000830671">
    <property type="component" value="Chromosome 4"/>
</dbReference>
<feature type="region of interest" description="Disordered" evidence="1">
    <location>
        <begin position="1"/>
        <end position="49"/>
    </location>
</feature>
<sequence>MKRGGGGGDYGFADEVASSRRIRRPWTGPMGDISATPDTGSRPPMAPLPGIVVCSSSSTPRPGRNGRGTIIADTTFRLQHPSTTNHANLDSFSLKVQTGNPVTQNSFLLKTHGYGTPLCDPPSSERSEGDRDPRAV</sequence>
<dbReference type="EMBL" id="CP019476">
    <property type="protein sequence ID" value="UQC82595.1"/>
    <property type="molecule type" value="Genomic_DNA"/>
</dbReference>
<dbReference type="RefSeq" id="XP_049144218.1">
    <property type="nucleotide sequence ID" value="XM_049287075.1"/>
</dbReference>
<dbReference type="GeneID" id="73342085"/>
<keyword evidence="3" id="KW-1185">Reference proteome</keyword>
<evidence type="ECO:0000313" key="3">
    <source>
        <dbReference type="Proteomes" id="UP000830671"/>
    </source>
</evidence>
<feature type="compositionally biased region" description="Basic and acidic residues" evidence="1">
    <location>
        <begin position="123"/>
        <end position="136"/>
    </location>
</feature>
<dbReference type="KEGG" id="clup:CLUP02_08085"/>
<dbReference type="AlphaFoldDB" id="A0A9Q8WHA7"/>
<organism evidence="2 3">
    <name type="scientific">Colletotrichum lupini</name>
    <dbReference type="NCBI Taxonomy" id="145971"/>
    <lineage>
        <taxon>Eukaryota</taxon>
        <taxon>Fungi</taxon>
        <taxon>Dikarya</taxon>
        <taxon>Ascomycota</taxon>
        <taxon>Pezizomycotina</taxon>
        <taxon>Sordariomycetes</taxon>
        <taxon>Hypocreomycetidae</taxon>
        <taxon>Glomerellales</taxon>
        <taxon>Glomerellaceae</taxon>
        <taxon>Colletotrichum</taxon>
        <taxon>Colletotrichum acutatum species complex</taxon>
    </lineage>
</organism>
<name>A0A9Q8WHA7_9PEZI</name>
<protein>
    <submittedName>
        <fullName evidence="2">Uncharacterized protein</fullName>
    </submittedName>
</protein>
<evidence type="ECO:0000256" key="1">
    <source>
        <dbReference type="SAM" id="MobiDB-lite"/>
    </source>
</evidence>
<feature type="compositionally biased region" description="Gly residues" evidence="1">
    <location>
        <begin position="1"/>
        <end position="10"/>
    </location>
</feature>
<gene>
    <name evidence="2" type="ORF">CLUP02_08085</name>
</gene>